<evidence type="ECO:0000313" key="4">
    <source>
        <dbReference type="Proteomes" id="UP000823786"/>
    </source>
</evidence>
<evidence type="ECO:0000259" key="2">
    <source>
        <dbReference type="Pfam" id="PF07411"/>
    </source>
</evidence>
<accession>A0ABS4EFP1</accession>
<feature type="domain" description="DUF1508" evidence="2">
    <location>
        <begin position="50"/>
        <end position="96"/>
    </location>
</feature>
<proteinExistence type="predicted"/>
<feature type="region of interest" description="Disordered" evidence="1">
    <location>
        <begin position="78"/>
        <end position="98"/>
    </location>
</feature>
<reference evidence="3 4" key="1">
    <citation type="submission" date="2021-03" db="EMBL/GenBank/DDBJ databases">
        <title>Genomic Encyclopedia of Type Strains, Phase IV (KMG-IV): sequencing the most valuable type-strain genomes for metagenomic binning, comparative biology and taxonomic classification.</title>
        <authorList>
            <person name="Goeker M."/>
        </authorList>
    </citation>
    <scope>NUCLEOTIDE SEQUENCE [LARGE SCALE GENOMIC DNA]</scope>
    <source>
        <strain evidence="3 4">DSM 26427</strain>
    </source>
</reference>
<gene>
    <name evidence="3" type="ORF">J2Z75_000235</name>
</gene>
<protein>
    <submittedName>
        <fullName evidence="3">Uncharacterized protein YegP (UPF0339 family)</fullName>
    </submittedName>
</protein>
<comment type="caution">
    <text evidence="3">The sequence shown here is derived from an EMBL/GenBank/DDBJ whole genome shotgun (WGS) entry which is preliminary data.</text>
</comment>
<keyword evidence="4" id="KW-1185">Reference proteome</keyword>
<dbReference type="InterPro" id="IPR036913">
    <property type="entry name" value="YegP-like_sf"/>
</dbReference>
<evidence type="ECO:0000313" key="3">
    <source>
        <dbReference type="EMBL" id="MBP1856755.1"/>
    </source>
</evidence>
<dbReference type="Gene3D" id="2.30.29.80">
    <property type="match status" value="1"/>
</dbReference>
<name>A0ABS4EFP1_9HYPH</name>
<dbReference type="Proteomes" id="UP000823786">
    <property type="component" value="Unassembled WGS sequence"/>
</dbReference>
<dbReference type="InterPro" id="IPR010879">
    <property type="entry name" value="DUF1508"/>
</dbReference>
<evidence type="ECO:0000256" key="1">
    <source>
        <dbReference type="SAM" id="MobiDB-lite"/>
    </source>
</evidence>
<sequence>MNKEARRSSPVDCSRYFVLKLANADRNCHAGVINISGGEYMAHKFEIYKDKAGEFRVRFKYNSEVMFSTEGYSTKASAQNAIDSIKKNGPDASVEDNS</sequence>
<dbReference type="SUPFAM" id="SSF160113">
    <property type="entry name" value="YegP-like"/>
    <property type="match status" value="1"/>
</dbReference>
<dbReference type="Pfam" id="PF07411">
    <property type="entry name" value="DUF1508"/>
    <property type="match status" value="1"/>
</dbReference>
<organism evidence="3 4">
    <name type="scientific">Rhizobium herbae</name>
    <dbReference type="NCBI Taxonomy" id="508661"/>
    <lineage>
        <taxon>Bacteria</taxon>
        <taxon>Pseudomonadati</taxon>
        <taxon>Pseudomonadota</taxon>
        <taxon>Alphaproteobacteria</taxon>
        <taxon>Hyphomicrobiales</taxon>
        <taxon>Rhizobiaceae</taxon>
        <taxon>Rhizobium/Agrobacterium group</taxon>
        <taxon>Rhizobium</taxon>
    </lineage>
</organism>
<dbReference type="EMBL" id="JAGGJV010000001">
    <property type="protein sequence ID" value="MBP1856755.1"/>
    <property type="molecule type" value="Genomic_DNA"/>
</dbReference>